<dbReference type="KEGG" id="nsh:GXM_07105"/>
<dbReference type="AlphaFoldDB" id="A0A5P8WAN8"/>
<sequence>MHDSPGKRQQDKIERDNLRYNSGYTVVNLSHDENWLTKLNILASL</sequence>
<proteinExistence type="predicted"/>
<evidence type="ECO:0000313" key="2">
    <source>
        <dbReference type="Proteomes" id="UP000326678"/>
    </source>
</evidence>
<dbReference type="GO" id="GO:0004386">
    <property type="term" value="F:helicase activity"/>
    <property type="evidence" value="ECO:0007669"/>
    <property type="project" value="UniProtKB-KW"/>
</dbReference>
<keyword evidence="1" id="KW-0347">Helicase</keyword>
<accession>A0A5P8WAN8</accession>
<reference evidence="1 2" key="1">
    <citation type="submission" date="2019-10" db="EMBL/GenBank/DDBJ databases">
        <title>Genomic and transcriptomic insights into the perfect genentic adaptation of a filamentous nitrogen-fixing cyanobacterium to rice fields.</title>
        <authorList>
            <person name="Chen Z."/>
        </authorList>
    </citation>
    <scope>NUCLEOTIDE SEQUENCE [LARGE SCALE GENOMIC DNA]</scope>
    <source>
        <strain evidence="1">CCNUC1</strain>
    </source>
</reference>
<dbReference type="EMBL" id="CP045227">
    <property type="protein sequence ID" value="QFS49611.1"/>
    <property type="molecule type" value="Genomic_DNA"/>
</dbReference>
<evidence type="ECO:0000313" key="1">
    <source>
        <dbReference type="EMBL" id="QFS49611.1"/>
    </source>
</evidence>
<keyword evidence="2" id="KW-1185">Reference proteome</keyword>
<keyword evidence="1" id="KW-0378">Hydrolase</keyword>
<name>A0A5P8WAN8_9NOSO</name>
<gene>
    <name evidence="1" type="ORF">GXM_07105</name>
</gene>
<keyword evidence="1" id="KW-0547">Nucleotide-binding</keyword>
<keyword evidence="1" id="KW-0067">ATP-binding</keyword>
<protein>
    <submittedName>
        <fullName evidence="1">DEAD DEAH box helicase</fullName>
    </submittedName>
</protein>
<dbReference type="Proteomes" id="UP000326678">
    <property type="component" value="Chromosome Gxm2"/>
</dbReference>
<organism evidence="1 2">
    <name type="scientific">Nostoc sphaeroides CCNUC1</name>
    <dbReference type="NCBI Taxonomy" id="2653204"/>
    <lineage>
        <taxon>Bacteria</taxon>
        <taxon>Bacillati</taxon>
        <taxon>Cyanobacteriota</taxon>
        <taxon>Cyanophyceae</taxon>
        <taxon>Nostocales</taxon>
        <taxon>Nostocaceae</taxon>
        <taxon>Nostoc</taxon>
    </lineage>
</organism>